<accession>A0A4T0UJZ4</accession>
<dbReference type="Proteomes" id="UP000308891">
    <property type="component" value="Unassembled WGS sequence"/>
</dbReference>
<dbReference type="RefSeq" id="WP_136555385.1">
    <property type="nucleotide sequence ID" value="NZ_STGJ01000020.1"/>
</dbReference>
<comment type="caution">
    <text evidence="2">The sequence shown here is derived from an EMBL/GenBank/DDBJ whole genome shotgun (WGS) entry which is preliminary data.</text>
</comment>
<sequence length="218" mass="25768">MIRHPHNTNLILHYEHAYKGLPIQTEKGPFIRNYLERLYQTMVNSINQHPRTFAFRVDLRLPTGILIHNSFLTNIVMERFIESFKAKIRHNRHKVRQERPYAHDSNVRYVWAREFSEERNPHYHIAILLNNDAFCTLGNFCSESRNMFHRLEEAWASALCLHVGEVRGLVEIPRNACYRLRRDDRDSQADFFYRTSYLCKADTKVYGDGSHGFGASRA</sequence>
<evidence type="ECO:0000313" key="3">
    <source>
        <dbReference type="Proteomes" id="UP000308891"/>
    </source>
</evidence>
<keyword evidence="3" id="KW-1185">Reference proteome</keyword>
<evidence type="ECO:0000259" key="1">
    <source>
        <dbReference type="Pfam" id="PF11726"/>
    </source>
</evidence>
<dbReference type="Pfam" id="PF11726">
    <property type="entry name" value="YagK_YfjJ_C"/>
    <property type="match status" value="1"/>
</dbReference>
<name>A0A4T0UJZ4_9NEIS</name>
<proteinExistence type="predicted"/>
<evidence type="ECO:0000313" key="2">
    <source>
        <dbReference type="EMBL" id="TIC78954.1"/>
    </source>
</evidence>
<dbReference type="AlphaFoldDB" id="A0A4T0UJZ4"/>
<reference evidence="2 3" key="1">
    <citation type="submission" date="2019-04" db="EMBL/GenBank/DDBJ databases">
        <title>Crenobacter sp. nov.</title>
        <authorList>
            <person name="Shi S."/>
        </authorList>
    </citation>
    <scope>NUCLEOTIDE SEQUENCE [LARGE SCALE GENOMIC DNA]</scope>
    <source>
        <strain evidence="2 3">GY 70310</strain>
    </source>
</reference>
<dbReference type="EMBL" id="STGJ01000020">
    <property type="protein sequence ID" value="TIC78954.1"/>
    <property type="molecule type" value="Genomic_DNA"/>
</dbReference>
<protein>
    <submittedName>
        <fullName evidence="2">Inovirus Gp2 family protein</fullName>
    </submittedName>
</protein>
<organism evidence="2 3">
    <name type="scientific">Crenobacter intestini</name>
    <dbReference type="NCBI Taxonomy" id="2563443"/>
    <lineage>
        <taxon>Bacteria</taxon>
        <taxon>Pseudomonadati</taxon>
        <taxon>Pseudomonadota</taxon>
        <taxon>Betaproteobacteria</taxon>
        <taxon>Neisseriales</taxon>
        <taxon>Neisseriaceae</taxon>
        <taxon>Crenobacter</taxon>
    </lineage>
</organism>
<dbReference type="OrthoDB" id="5701642at2"/>
<feature type="domain" description="YagK/YfjJ C-terminal" evidence="1">
    <location>
        <begin position="46"/>
        <end position="216"/>
    </location>
</feature>
<dbReference type="InterPro" id="IPR057271">
    <property type="entry name" value="YagK_YfjJ_C"/>
</dbReference>
<gene>
    <name evidence="2" type="ORF">E5K04_14440</name>
</gene>